<reference evidence="11 12" key="1">
    <citation type="journal article" date="2020" name="ISME J.">
        <title>Uncovering the hidden diversity of litter-decomposition mechanisms in mushroom-forming fungi.</title>
        <authorList>
            <person name="Floudas D."/>
            <person name="Bentzer J."/>
            <person name="Ahren D."/>
            <person name="Johansson T."/>
            <person name="Persson P."/>
            <person name="Tunlid A."/>
        </authorList>
    </citation>
    <scope>NUCLEOTIDE SEQUENCE [LARGE SCALE GENOMIC DNA]</scope>
    <source>
        <strain evidence="11 12">CBS 291.85</strain>
    </source>
</reference>
<dbReference type="Gene3D" id="3.10.20.90">
    <property type="entry name" value="Phosphatidylinositol 3-kinase Catalytic Subunit, Chain A, domain 1"/>
    <property type="match status" value="1"/>
</dbReference>
<evidence type="ECO:0000313" key="12">
    <source>
        <dbReference type="Proteomes" id="UP000559256"/>
    </source>
</evidence>
<dbReference type="InterPro" id="IPR001104">
    <property type="entry name" value="3-oxo-5_a-steroid_4-DH_C"/>
</dbReference>
<feature type="transmembrane region" description="Helical" evidence="9">
    <location>
        <begin position="266"/>
        <end position="288"/>
    </location>
</feature>
<dbReference type="GO" id="GO:0042761">
    <property type="term" value="P:very long-chain fatty acid biosynthetic process"/>
    <property type="evidence" value="ECO:0007669"/>
    <property type="project" value="TreeGrafter"/>
</dbReference>
<evidence type="ECO:0000256" key="2">
    <source>
        <dbReference type="ARBA" id="ARBA00007742"/>
    </source>
</evidence>
<proteinExistence type="inferred from homology"/>
<sequence>MSTITISAGRVPPFARKSFPLTIAYSADETVEDVKKKIAAKNPKSLLLFYLSTSNENSTSMDRCNCLGTRLLQLYTSRQRLSLKADKKPLADDAKLRDAGVGPGAELELKDLGPQVGWKTVFVVEYAGPLLIHPIFYCVPELFYGRPVVHSQLQNFVFAMVELHFAKRIFETLFVHRFSHGTMPFFNIFKNSFHYHVLSGVFLAYDLYRPAFSASSPYIKGTMRNDETFLYTCAGLWAFFQLSNLLTHLNLRSLRPVGTKKRAIPFGYGFGLVSCPNYLFESLAWAVISVMTGSYAAYFFLVVGTGQMLLWALKKHRNYKKEFGKEYPRGRKAMFPFII</sequence>
<protein>
    <recommendedName>
        <fullName evidence="10">3-oxo-5-alpha-steroid 4-dehydrogenase C-terminal domain-containing protein</fullName>
    </recommendedName>
</protein>
<dbReference type="Pfam" id="PF02544">
    <property type="entry name" value="Steroid_dh"/>
    <property type="match status" value="1"/>
</dbReference>
<feature type="transmembrane region" description="Helical" evidence="9">
    <location>
        <begin position="294"/>
        <end position="313"/>
    </location>
</feature>
<evidence type="ECO:0000256" key="7">
    <source>
        <dbReference type="ARBA" id="ARBA00023098"/>
    </source>
</evidence>
<keyword evidence="3" id="KW-0444">Lipid biosynthesis</keyword>
<evidence type="ECO:0000313" key="11">
    <source>
        <dbReference type="EMBL" id="KAF5355553.1"/>
    </source>
</evidence>
<feature type="transmembrane region" description="Helical" evidence="9">
    <location>
        <begin position="228"/>
        <end position="246"/>
    </location>
</feature>
<accession>A0A8H5DAB8</accession>
<name>A0A8H5DAB8_9AGAR</name>
<evidence type="ECO:0000256" key="3">
    <source>
        <dbReference type="ARBA" id="ARBA00022516"/>
    </source>
</evidence>
<dbReference type="Proteomes" id="UP000559256">
    <property type="component" value="Unassembled WGS sequence"/>
</dbReference>
<keyword evidence="5 9" id="KW-1133">Transmembrane helix</keyword>
<gene>
    <name evidence="11" type="ORF">D9758_006301</name>
</gene>
<evidence type="ECO:0000256" key="4">
    <source>
        <dbReference type="ARBA" id="ARBA00022692"/>
    </source>
</evidence>
<keyword evidence="12" id="KW-1185">Reference proteome</keyword>
<evidence type="ECO:0000256" key="8">
    <source>
        <dbReference type="ARBA" id="ARBA00023136"/>
    </source>
</evidence>
<keyword evidence="8 9" id="KW-0472">Membrane</keyword>
<evidence type="ECO:0000256" key="5">
    <source>
        <dbReference type="ARBA" id="ARBA00022989"/>
    </source>
</evidence>
<dbReference type="OrthoDB" id="540503at2759"/>
<dbReference type="PANTHER" id="PTHR10556:SF28">
    <property type="entry name" value="VERY-LONG-CHAIN ENOYL-COA REDUCTASE"/>
    <property type="match status" value="1"/>
</dbReference>
<dbReference type="PANTHER" id="PTHR10556">
    <property type="entry name" value="3-OXO-5-ALPHA-STEROID 4-DEHYDROGENASE"/>
    <property type="match status" value="1"/>
</dbReference>
<dbReference type="EMBL" id="JAACJM010000056">
    <property type="protein sequence ID" value="KAF5355553.1"/>
    <property type="molecule type" value="Genomic_DNA"/>
</dbReference>
<dbReference type="AlphaFoldDB" id="A0A8H5DAB8"/>
<dbReference type="GO" id="GO:0016020">
    <property type="term" value="C:membrane"/>
    <property type="evidence" value="ECO:0007669"/>
    <property type="project" value="UniProtKB-SubCell"/>
</dbReference>
<comment type="similarity">
    <text evidence="2">Belongs to the steroid 5-alpha reductase family.</text>
</comment>
<dbReference type="InterPro" id="IPR039357">
    <property type="entry name" value="SRD5A/TECR"/>
</dbReference>
<dbReference type="Gene3D" id="1.20.120.1630">
    <property type="match status" value="1"/>
</dbReference>
<keyword evidence="7" id="KW-0443">Lipid metabolism</keyword>
<organism evidence="11 12">
    <name type="scientific">Tetrapyrgos nigripes</name>
    <dbReference type="NCBI Taxonomy" id="182062"/>
    <lineage>
        <taxon>Eukaryota</taxon>
        <taxon>Fungi</taxon>
        <taxon>Dikarya</taxon>
        <taxon>Basidiomycota</taxon>
        <taxon>Agaricomycotina</taxon>
        <taxon>Agaricomycetes</taxon>
        <taxon>Agaricomycetidae</taxon>
        <taxon>Agaricales</taxon>
        <taxon>Marasmiineae</taxon>
        <taxon>Marasmiaceae</taxon>
        <taxon>Tetrapyrgos</taxon>
    </lineage>
</organism>
<evidence type="ECO:0000256" key="1">
    <source>
        <dbReference type="ARBA" id="ARBA00004141"/>
    </source>
</evidence>
<evidence type="ECO:0000256" key="6">
    <source>
        <dbReference type="ARBA" id="ARBA00023002"/>
    </source>
</evidence>
<keyword evidence="4 9" id="KW-0812">Transmembrane</keyword>
<feature type="domain" description="3-oxo-5-alpha-steroid 4-dehydrogenase C-terminal" evidence="10">
    <location>
        <begin position="182"/>
        <end position="338"/>
    </location>
</feature>
<dbReference type="GO" id="GO:0016627">
    <property type="term" value="F:oxidoreductase activity, acting on the CH-CH group of donors"/>
    <property type="evidence" value="ECO:0007669"/>
    <property type="project" value="InterPro"/>
</dbReference>
<evidence type="ECO:0000256" key="9">
    <source>
        <dbReference type="SAM" id="Phobius"/>
    </source>
</evidence>
<comment type="caution">
    <text evidence="11">The sequence shown here is derived from an EMBL/GenBank/DDBJ whole genome shotgun (WGS) entry which is preliminary data.</text>
</comment>
<dbReference type="PROSITE" id="PS50244">
    <property type="entry name" value="S5A_REDUCTASE"/>
    <property type="match status" value="1"/>
</dbReference>
<comment type="subcellular location">
    <subcellularLocation>
        <location evidence="1">Membrane</location>
        <topology evidence="1">Multi-pass membrane protein</topology>
    </subcellularLocation>
</comment>
<evidence type="ECO:0000259" key="10">
    <source>
        <dbReference type="Pfam" id="PF02544"/>
    </source>
</evidence>
<keyword evidence="6" id="KW-0560">Oxidoreductase</keyword>